<dbReference type="GO" id="GO:0000177">
    <property type="term" value="C:cytoplasmic exosome (RNase complex)"/>
    <property type="evidence" value="ECO:0007669"/>
    <property type="project" value="TreeGrafter"/>
</dbReference>
<dbReference type="AlphaFoldDB" id="A0A8S4RLP8"/>
<dbReference type="GO" id="GO:0006364">
    <property type="term" value="P:rRNA processing"/>
    <property type="evidence" value="ECO:0007669"/>
    <property type="project" value="UniProtKB-KW"/>
</dbReference>
<keyword evidence="4" id="KW-0963">Cytoplasm</keyword>
<evidence type="ECO:0000313" key="10">
    <source>
        <dbReference type="EMBL" id="CAH2237640.1"/>
    </source>
</evidence>
<dbReference type="CDD" id="cd11371">
    <property type="entry name" value="RNase_PH_MTR3"/>
    <property type="match status" value="1"/>
</dbReference>
<dbReference type="SUPFAM" id="SSF54211">
    <property type="entry name" value="Ribosomal protein S5 domain 2-like"/>
    <property type="match status" value="1"/>
</dbReference>
<evidence type="ECO:0000256" key="4">
    <source>
        <dbReference type="ARBA" id="ARBA00022490"/>
    </source>
</evidence>
<dbReference type="GO" id="GO:0000176">
    <property type="term" value="C:nuclear exosome (RNase complex)"/>
    <property type="evidence" value="ECO:0007669"/>
    <property type="project" value="TreeGrafter"/>
</dbReference>
<evidence type="ECO:0000259" key="9">
    <source>
        <dbReference type="Pfam" id="PF01138"/>
    </source>
</evidence>
<feature type="domain" description="Exoribonuclease phosphorolytic" evidence="9">
    <location>
        <begin position="60"/>
        <end position="189"/>
    </location>
</feature>
<evidence type="ECO:0000256" key="5">
    <source>
        <dbReference type="ARBA" id="ARBA00022552"/>
    </source>
</evidence>
<dbReference type="PANTHER" id="PTHR11953">
    <property type="entry name" value="EXOSOME COMPLEX COMPONENT"/>
    <property type="match status" value="1"/>
</dbReference>
<dbReference type="GO" id="GO:0071051">
    <property type="term" value="P:poly(A)-dependent snoRNA 3'-end processing"/>
    <property type="evidence" value="ECO:0007669"/>
    <property type="project" value="TreeGrafter"/>
</dbReference>
<evidence type="ECO:0000256" key="2">
    <source>
        <dbReference type="ARBA" id="ARBA00004496"/>
    </source>
</evidence>
<protein>
    <submittedName>
        <fullName evidence="10">Jg11320 protein</fullName>
    </submittedName>
</protein>
<evidence type="ECO:0000256" key="8">
    <source>
        <dbReference type="ARBA" id="ARBA00023242"/>
    </source>
</evidence>
<comment type="caution">
    <text evidence="10">The sequence shown here is derived from an EMBL/GenBank/DDBJ whole genome shotgun (WGS) entry which is preliminary data.</text>
</comment>
<dbReference type="GO" id="GO:0003723">
    <property type="term" value="F:RNA binding"/>
    <property type="evidence" value="ECO:0007669"/>
    <property type="project" value="UniProtKB-KW"/>
</dbReference>
<reference evidence="10" key="1">
    <citation type="submission" date="2022-03" db="EMBL/GenBank/DDBJ databases">
        <authorList>
            <person name="Lindestad O."/>
        </authorList>
    </citation>
    <scope>NUCLEOTIDE SEQUENCE</scope>
</reference>
<keyword evidence="5" id="KW-0698">rRNA processing</keyword>
<dbReference type="GO" id="GO:0005730">
    <property type="term" value="C:nucleolus"/>
    <property type="evidence" value="ECO:0007669"/>
    <property type="project" value="TreeGrafter"/>
</dbReference>
<dbReference type="EMBL" id="CAKXAJ010025284">
    <property type="protein sequence ID" value="CAH2237640.1"/>
    <property type="molecule type" value="Genomic_DNA"/>
</dbReference>
<dbReference type="GO" id="GO:0071028">
    <property type="term" value="P:nuclear mRNA surveillance"/>
    <property type="evidence" value="ECO:0007669"/>
    <property type="project" value="TreeGrafter"/>
</dbReference>
<accession>A0A8S4RLP8</accession>
<name>A0A8S4RLP8_9NEOP</name>
<keyword evidence="8" id="KW-0539">Nucleus</keyword>
<keyword evidence="7" id="KW-0694">RNA-binding</keyword>
<evidence type="ECO:0000313" key="11">
    <source>
        <dbReference type="Proteomes" id="UP000838756"/>
    </source>
</evidence>
<dbReference type="InterPro" id="IPR036345">
    <property type="entry name" value="ExoRNase_PH_dom2_sf"/>
</dbReference>
<organism evidence="10 11">
    <name type="scientific">Pararge aegeria aegeria</name>
    <dbReference type="NCBI Taxonomy" id="348720"/>
    <lineage>
        <taxon>Eukaryota</taxon>
        <taxon>Metazoa</taxon>
        <taxon>Ecdysozoa</taxon>
        <taxon>Arthropoda</taxon>
        <taxon>Hexapoda</taxon>
        <taxon>Insecta</taxon>
        <taxon>Pterygota</taxon>
        <taxon>Neoptera</taxon>
        <taxon>Endopterygota</taxon>
        <taxon>Lepidoptera</taxon>
        <taxon>Glossata</taxon>
        <taxon>Ditrysia</taxon>
        <taxon>Papilionoidea</taxon>
        <taxon>Nymphalidae</taxon>
        <taxon>Satyrinae</taxon>
        <taxon>Satyrini</taxon>
        <taxon>Parargina</taxon>
        <taxon>Pararge</taxon>
    </lineage>
</organism>
<gene>
    <name evidence="10" type="primary">jg11320</name>
    <name evidence="10" type="ORF">PAEG_LOCUS14890</name>
</gene>
<sequence length="319" mass="35705">MEGRPRALLERGLCSAVDAQWLMMMMMMMEGRDCLKSYDEVYSGLFDEKGHRKDGREMKEARAMYARGNFVSQAKGSSYIEMNKTKVVCSVFAPREISHQNEFSTVGQLFCEVKFAPFSCHLQRQPHVPDAEEKALSVALRKALEPTVCCHLFANFQIDIFVYILENDGACLAAAITAAGLALANGAVPMYDIITASSIAIIGDKMFIDPTEREEHLALSSPETKQNHGVITMSRMHGLKQIADFRQIGSLDVDCILKATDILEEECNKIVPKIQMILVRYINNGIIQQKKLAEAAKEREAALKIKMKEWSSSIIKISD</sequence>
<dbReference type="SUPFAM" id="SSF55666">
    <property type="entry name" value="Ribonuclease PH domain 2-like"/>
    <property type="match status" value="1"/>
</dbReference>
<dbReference type="InterPro" id="IPR027408">
    <property type="entry name" value="PNPase/RNase_PH_dom_sf"/>
</dbReference>
<evidence type="ECO:0000256" key="6">
    <source>
        <dbReference type="ARBA" id="ARBA00022835"/>
    </source>
</evidence>
<evidence type="ECO:0000256" key="3">
    <source>
        <dbReference type="ARBA" id="ARBA00006678"/>
    </source>
</evidence>
<comment type="similarity">
    <text evidence="3">Belongs to the RNase PH family.</text>
</comment>
<evidence type="ECO:0000256" key="1">
    <source>
        <dbReference type="ARBA" id="ARBA00004123"/>
    </source>
</evidence>
<dbReference type="Gene3D" id="3.30.230.70">
    <property type="entry name" value="GHMP Kinase, N-terminal domain"/>
    <property type="match status" value="1"/>
</dbReference>
<dbReference type="InterPro" id="IPR001247">
    <property type="entry name" value="ExoRNase_PH_dom1"/>
</dbReference>
<dbReference type="InterPro" id="IPR020568">
    <property type="entry name" value="Ribosomal_Su5_D2-typ_SF"/>
</dbReference>
<dbReference type="Proteomes" id="UP000838756">
    <property type="component" value="Unassembled WGS sequence"/>
</dbReference>
<dbReference type="Pfam" id="PF01138">
    <property type="entry name" value="RNase_PH"/>
    <property type="match status" value="1"/>
</dbReference>
<keyword evidence="6" id="KW-0271">Exosome</keyword>
<dbReference type="GO" id="GO:0016075">
    <property type="term" value="P:rRNA catabolic process"/>
    <property type="evidence" value="ECO:0007669"/>
    <property type="project" value="TreeGrafter"/>
</dbReference>
<keyword evidence="11" id="KW-1185">Reference proteome</keyword>
<evidence type="ECO:0000256" key="7">
    <source>
        <dbReference type="ARBA" id="ARBA00022884"/>
    </source>
</evidence>
<dbReference type="GO" id="GO:0034475">
    <property type="term" value="P:U4 snRNA 3'-end processing"/>
    <property type="evidence" value="ECO:0007669"/>
    <property type="project" value="TreeGrafter"/>
</dbReference>
<dbReference type="OrthoDB" id="2504340at2759"/>
<dbReference type="InterPro" id="IPR050080">
    <property type="entry name" value="RNase_PH"/>
</dbReference>
<comment type="subcellular location">
    <subcellularLocation>
        <location evidence="2">Cytoplasm</location>
    </subcellularLocation>
    <subcellularLocation>
        <location evidence="1">Nucleus</location>
    </subcellularLocation>
</comment>
<dbReference type="PANTHER" id="PTHR11953:SF2">
    <property type="entry name" value="EXOSOME COMPLEX COMPONENT MTR3"/>
    <property type="match status" value="1"/>
</dbReference>
<proteinExistence type="inferred from homology"/>